<feature type="region of interest" description="Disordered" evidence="1">
    <location>
        <begin position="160"/>
        <end position="179"/>
    </location>
</feature>
<sequence length="231" mass="26731">MALGSHLDYIKLEVRVFKITSSDHYFLHFSFRESFAWAEPRGKKKPDQVLLTKKIISPKIFQEYKFRMDRDPFAIVTVLNEETTMKCSLDRARGRDQSADKFRSSSPSPTVWISLLQDGFVMRQRFWVEQSELQNQRDGTTGPQKGSYSRKKKGVNFNGVGAVRQAGGGERRRAARWKPSDPEIARPALHVIVITTLYYFKELKIPIMTQKFQGKDTQHRNNLSPTTSYSY</sequence>
<evidence type="ECO:0000313" key="3">
    <source>
        <dbReference type="Proteomes" id="UP001214576"/>
    </source>
</evidence>
<keyword evidence="3" id="KW-1185">Reference proteome</keyword>
<name>A0AAD4UEU8_OVIAM</name>
<gene>
    <name evidence="2" type="ORF">MG293_006920</name>
</gene>
<evidence type="ECO:0000313" key="2">
    <source>
        <dbReference type="EMBL" id="KAI4542794.1"/>
    </source>
</evidence>
<feature type="compositionally biased region" description="Polar residues" evidence="1">
    <location>
        <begin position="133"/>
        <end position="147"/>
    </location>
</feature>
<comment type="caution">
    <text evidence="2">The sequence shown here is derived from an EMBL/GenBank/DDBJ whole genome shotgun (WGS) entry which is preliminary data.</text>
</comment>
<dbReference type="AlphaFoldDB" id="A0AAD4UEU8"/>
<organism evidence="2 3">
    <name type="scientific">Ovis ammon polii</name>
    <dbReference type="NCBI Taxonomy" id="230172"/>
    <lineage>
        <taxon>Eukaryota</taxon>
        <taxon>Metazoa</taxon>
        <taxon>Chordata</taxon>
        <taxon>Craniata</taxon>
        <taxon>Vertebrata</taxon>
        <taxon>Euteleostomi</taxon>
        <taxon>Mammalia</taxon>
        <taxon>Eutheria</taxon>
        <taxon>Laurasiatheria</taxon>
        <taxon>Artiodactyla</taxon>
        <taxon>Ruminantia</taxon>
        <taxon>Pecora</taxon>
        <taxon>Bovidae</taxon>
        <taxon>Caprinae</taxon>
        <taxon>Ovis</taxon>
    </lineage>
</organism>
<proteinExistence type="predicted"/>
<accession>A0AAD4UEU8</accession>
<dbReference type="Proteomes" id="UP001214576">
    <property type="component" value="Unassembled WGS sequence"/>
</dbReference>
<reference evidence="2" key="1">
    <citation type="submission" date="2022-03" db="EMBL/GenBank/DDBJ databases">
        <title>Genomic analyses of argali, domestic sheep and their hybrids provide insights into chromosomal evolution, heterosis and genetic basis of agronomic traits.</title>
        <authorList>
            <person name="Li M."/>
        </authorList>
    </citation>
    <scope>NUCLEOTIDE SEQUENCE</scope>
    <source>
        <strain evidence="2">CAU-MHL-2022a</strain>
        <tissue evidence="2">Skin</tissue>
    </source>
</reference>
<evidence type="ECO:0000256" key="1">
    <source>
        <dbReference type="SAM" id="MobiDB-lite"/>
    </source>
</evidence>
<protein>
    <submittedName>
        <fullName evidence="2">Uncharacterized protein</fullName>
    </submittedName>
</protein>
<dbReference type="EMBL" id="JAKZEL010000006">
    <property type="protein sequence ID" value="KAI4542794.1"/>
    <property type="molecule type" value="Genomic_DNA"/>
</dbReference>
<feature type="region of interest" description="Disordered" evidence="1">
    <location>
        <begin position="133"/>
        <end position="153"/>
    </location>
</feature>